<feature type="region of interest" description="Disordered" evidence="1">
    <location>
        <begin position="58"/>
        <end position="179"/>
    </location>
</feature>
<reference evidence="2 3" key="1">
    <citation type="submission" date="2023-01" db="EMBL/GenBank/DDBJ databases">
        <authorList>
            <person name="Kreplak J."/>
        </authorList>
    </citation>
    <scope>NUCLEOTIDE SEQUENCE [LARGE SCALE GENOMIC DNA]</scope>
</reference>
<evidence type="ECO:0000256" key="1">
    <source>
        <dbReference type="SAM" id="MobiDB-lite"/>
    </source>
</evidence>
<feature type="compositionally biased region" description="Polar residues" evidence="1">
    <location>
        <begin position="59"/>
        <end position="78"/>
    </location>
</feature>
<gene>
    <name evidence="2" type="ORF">VFH_I320600</name>
</gene>
<evidence type="ECO:0000313" key="3">
    <source>
        <dbReference type="Proteomes" id="UP001157006"/>
    </source>
</evidence>
<dbReference type="AlphaFoldDB" id="A0AAV0YTL3"/>
<keyword evidence="3" id="KW-1185">Reference proteome</keyword>
<proteinExistence type="predicted"/>
<organism evidence="2 3">
    <name type="scientific">Vicia faba</name>
    <name type="common">Broad bean</name>
    <name type="synonym">Faba vulgaris</name>
    <dbReference type="NCBI Taxonomy" id="3906"/>
    <lineage>
        <taxon>Eukaryota</taxon>
        <taxon>Viridiplantae</taxon>
        <taxon>Streptophyta</taxon>
        <taxon>Embryophyta</taxon>
        <taxon>Tracheophyta</taxon>
        <taxon>Spermatophyta</taxon>
        <taxon>Magnoliopsida</taxon>
        <taxon>eudicotyledons</taxon>
        <taxon>Gunneridae</taxon>
        <taxon>Pentapetalae</taxon>
        <taxon>rosids</taxon>
        <taxon>fabids</taxon>
        <taxon>Fabales</taxon>
        <taxon>Fabaceae</taxon>
        <taxon>Papilionoideae</taxon>
        <taxon>50 kb inversion clade</taxon>
        <taxon>NPAAA clade</taxon>
        <taxon>Hologalegina</taxon>
        <taxon>IRL clade</taxon>
        <taxon>Fabeae</taxon>
        <taxon>Vicia</taxon>
    </lineage>
</organism>
<protein>
    <submittedName>
        <fullName evidence="2">Uncharacterized protein</fullName>
    </submittedName>
</protein>
<name>A0AAV0YTL3_VICFA</name>
<accession>A0AAV0YTL3</accession>
<dbReference type="Proteomes" id="UP001157006">
    <property type="component" value="Chromosome 1L"/>
</dbReference>
<evidence type="ECO:0000313" key="2">
    <source>
        <dbReference type="EMBL" id="CAI8587862.1"/>
    </source>
</evidence>
<sequence>MPQPILLRYRLMTSLKTYPRNDARVSGSNRSTSTPILETLHLILLRRQRSLKPLEMPLTQRSQSDLQSPRSNTSSSATDNKELEYSPESEHLDEDAENQIIAPNGYPQNDDAKAQGDMASTEDKTSEDKAANDKGGEDKACKDHANQDALLNSSAIPKDNPEGCIPFGTTPISKTPPTA</sequence>
<feature type="compositionally biased region" description="Basic and acidic residues" evidence="1">
    <location>
        <begin position="79"/>
        <end position="90"/>
    </location>
</feature>
<dbReference type="EMBL" id="OX451736">
    <property type="protein sequence ID" value="CAI8587862.1"/>
    <property type="molecule type" value="Genomic_DNA"/>
</dbReference>
<feature type="compositionally biased region" description="Basic and acidic residues" evidence="1">
    <location>
        <begin position="121"/>
        <end position="146"/>
    </location>
</feature>
<feature type="compositionally biased region" description="Polar residues" evidence="1">
    <location>
        <begin position="170"/>
        <end position="179"/>
    </location>
</feature>